<proteinExistence type="predicted"/>
<evidence type="ECO:0000313" key="1">
    <source>
        <dbReference type="EMBL" id="MFC5648837.1"/>
    </source>
</evidence>
<gene>
    <name evidence="1" type="ORF">ACFPYJ_06785</name>
</gene>
<keyword evidence="2" id="KW-1185">Reference proteome</keyword>
<evidence type="ECO:0000313" key="2">
    <source>
        <dbReference type="Proteomes" id="UP001596047"/>
    </source>
</evidence>
<accession>A0ABW0VSG7</accession>
<dbReference type="Proteomes" id="UP001596047">
    <property type="component" value="Unassembled WGS sequence"/>
</dbReference>
<comment type="caution">
    <text evidence="1">The sequence shown here is derived from an EMBL/GenBank/DDBJ whole genome shotgun (WGS) entry which is preliminary data.</text>
</comment>
<dbReference type="RefSeq" id="WP_379187327.1">
    <property type="nucleotide sequence ID" value="NZ_JBHSOW010000024.1"/>
</dbReference>
<reference evidence="2" key="1">
    <citation type="journal article" date="2019" name="Int. J. Syst. Evol. Microbiol.">
        <title>The Global Catalogue of Microorganisms (GCM) 10K type strain sequencing project: providing services to taxonomists for standard genome sequencing and annotation.</title>
        <authorList>
            <consortium name="The Broad Institute Genomics Platform"/>
            <consortium name="The Broad Institute Genome Sequencing Center for Infectious Disease"/>
            <person name="Wu L."/>
            <person name="Ma J."/>
        </authorList>
    </citation>
    <scope>NUCLEOTIDE SEQUENCE [LARGE SCALE GENOMIC DNA]</scope>
    <source>
        <strain evidence="2">CGMCC 1.3240</strain>
    </source>
</reference>
<protein>
    <submittedName>
        <fullName evidence="1">Uncharacterized protein</fullName>
    </submittedName>
</protein>
<sequence>MIEIYAHEFQRISETLISKIQSGDVKADSGYYHAVIPVLELLQQVCPEQTEFTAWRAEYHHLDGNLRRAGEQFKLTLELAPAQPLEDHEIRLMRQFCPILLTTPLECFPLKDVAAVHHPTLPLIGYHLFWEDDYDFPDDYEPCDHEEIWVAYDPRTESITNVLTFFHSTVIESQAAVQEAQENGGRPLVRIEWGKHGSLLKGWEKLMIPLKEITGMEWMQETFELVKRGGRVPDHPLKRHWPKGFEGSFEDYTDFSVPVDPLTFFDQKPLFFKSLWVNAILFTEGLLYNFHPKMEWPERFQGI</sequence>
<name>A0ABW0VSG7_9BACL</name>
<organism evidence="1 2">
    <name type="scientific">Paenibacillus solisilvae</name>
    <dbReference type="NCBI Taxonomy" id="2486751"/>
    <lineage>
        <taxon>Bacteria</taxon>
        <taxon>Bacillati</taxon>
        <taxon>Bacillota</taxon>
        <taxon>Bacilli</taxon>
        <taxon>Bacillales</taxon>
        <taxon>Paenibacillaceae</taxon>
        <taxon>Paenibacillus</taxon>
    </lineage>
</organism>
<dbReference type="EMBL" id="JBHSOW010000024">
    <property type="protein sequence ID" value="MFC5648837.1"/>
    <property type="molecule type" value="Genomic_DNA"/>
</dbReference>